<dbReference type="EMBL" id="LFJN01000005">
    <property type="protein sequence ID" value="KPI43556.1"/>
    <property type="molecule type" value="Genomic_DNA"/>
</dbReference>
<comment type="caution">
    <text evidence="2">The sequence shown here is derived from an EMBL/GenBank/DDBJ whole genome shotgun (WGS) entry which is preliminary data.</text>
</comment>
<evidence type="ECO:0000313" key="3">
    <source>
        <dbReference type="Proteomes" id="UP000038010"/>
    </source>
</evidence>
<dbReference type="VEuPathDB" id="FungiDB:AB675_6712"/>
<gene>
    <name evidence="2" type="ORF">AB675_6712</name>
</gene>
<dbReference type="Proteomes" id="UP000038010">
    <property type="component" value="Unassembled WGS sequence"/>
</dbReference>
<feature type="region of interest" description="Disordered" evidence="1">
    <location>
        <begin position="272"/>
        <end position="362"/>
    </location>
</feature>
<proteinExistence type="predicted"/>
<organism evidence="2 3">
    <name type="scientific">Cyphellophora attinorum</name>
    <dbReference type="NCBI Taxonomy" id="1664694"/>
    <lineage>
        <taxon>Eukaryota</taxon>
        <taxon>Fungi</taxon>
        <taxon>Dikarya</taxon>
        <taxon>Ascomycota</taxon>
        <taxon>Pezizomycotina</taxon>
        <taxon>Eurotiomycetes</taxon>
        <taxon>Chaetothyriomycetidae</taxon>
        <taxon>Chaetothyriales</taxon>
        <taxon>Cyphellophoraceae</taxon>
        <taxon>Cyphellophora</taxon>
    </lineage>
</organism>
<dbReference type="RefSeq" id="XP_018003519.1">
    <property type="nucleotide sequence ID" value="XM_018147022.1"/>
</dbReference>
<dbReference type="GeneID" id="28738902"/>
<name>A0A0N1HV69_9EURO</name>
<keyword evidence="3" id="KW-1185">Reference proteome</keyword>
<protein>
    <submittedName>
        <fullName evidence="2">Uncharacterized protein</fullName>
    </submittedName>
</protein>
<dbReference type="AlphaFoldDB" id="A0A0N1HV69"/>
<feature type="compositionally biased region" description="Basic and acidic residues" evidence="1">
    <location>
        <begin position="316"/>
        <end position="334"/>
    </location>
</feature>
<accession>A0A0N1HV69</accession>
<evidence type="ECO:0000313" key="2">
    <source>
        <dbReference type="EMBL" id="KPI43556.1"/>
    </source>
</evidence>
<evidence type="ECO:0000256" key="1">
    <source>
        <dbReference type="SAM" id="MobiDB-lite"/>
    </source>
</evidence>
<reference evidence="2 3" key="1">
    <citation type="submission" date="2015-06" db="EMBL/GenBank/DDBJ databases">
        <title>Draft genome of the ant-associated black yeast Phialophora attae CBS 131958.</title>
        <authorList>
            <person name="Moreno L.F."/>
            <person name="Stielow B.J."/>
            <person name="de Hoog S."/>
            <person name="Vicente V.A."/>
            <person name="Weiss V.A."/>
            <person name="de Vries M."/>
            <person name="Cruz L.M."/>
            <person name="Souza E.M."/>
        </authorList>
    </citation>
    <scope>NUCLEOTIDE SEQUENCE [LARGE SCALE GENOMIC DNA]</scope>
    <source>
        <strain evidence="2 3">CBS 131958</strain>
    </source>
</reference>
<sequence length="362" mass="40604">MQKRCGCKVAGRPEYRIKTIAQRYDQYSRPTKVHTHAVVLEKAVTHPDGKNLIISLADRTGSAKFMIERPSTNKEDLLADHSPNTNPLPDPPKVPAFITMSWDWGLSLQPGHLVCFSSSAPVEVVESKTTSALKWPLRLLGGTVGVTGYAIAGVGKLLQKAADKLMMGQPRTMVSRADAVFMDEHDQRRVLGKRNGTPRWMRCTDVAKGRAKEWKKIQKSHYKHCPGSQQQQDAKVTPQPRRPFQNGLGLMERIALASVGESKPRWRVAKRRVMASEKRECESVDDEDARTEGASSRKSLLSRPKSRLGRATIRHGNFDEKREWGGSSDEDARTEVPSSRESLESHPRGRLGWSTMKRYLDS</sequence>
<feature type="region of interest" description="Disordered" evidence="1">
    <location>
        <begin position="219"/>
        <end position="244"/>
    </location>
</feature>